<dbReference type="PANTHER" id="PTHR38075:SF1">
    <property type="entry name" value="DUF4139 DOMAIN-CONTAINING PROTEIN"/>
    <property type="match status" value="1"/>
</dbReference>
<proteinExistence type="predicted"/>
<dbReference type="PANTHER" id="PTHR38075">
    <property type="entry name" value="DUF4139 DOMAIN-CONTAINING PROTEIN"/>
    <property type="match status" value="1"/>
</dbReference>
<dbReference type="Proteomes" id="UP000008183">
    <property type="component" value="Chromosome"/>
</dbReference>
<keyword evidence="2" id="KW-1185">Reference proteome</keyword>
<dbReference type="KEGG" id="tmm:Tmari_1729"/>
<dbReference type="AlphaFoldDB" id="Q9X245"/>
<dbReference type="PIR" id="E72219">
    <property type="entry name" value="E72219"/>
</dbReference>
<dbReference type="OrthoDB" id="37078at2"/>
<organism evidence="1 2">
    <name type="scientific">Thermotoga maritima (strain ATCC 43589 / DSM 3109 / JCM 10099 / NBRC 100826 / MSB8)</name>
    <dbReference type="NCBI Taxonomy" id="243274"/>
    <lineage>
        <taxon>Bacteria</taxon>
        <taxon>Thermotogati</taxon>
        <taxon>Thermotogota</taxon>
        <taxon>Thermotogae</taxon>
        <taxon>Thermotogales</taxon>
        <taxon>Thermotogaceae</taxon>
        <taxon>Thermotoga</taxon>
    </lineage>
</organism>
<dbReference type="KEGG" id="tmw:THMA_1763"/>
<sequence>MRSLLFLLFASTTIFATPVLILFQDSAILMESLSVSGTETVSVPQDWNVMDVIGAKSWYVVSEKEPSWEEIIKGKTVEAVDEPPSRFEVISTSPLVLKKDTKYYIYNSTLKKWLVLEYEEPQSSRKLVMNGQGKVTLLLRSSGSWNVRYYLFEDTLTGNAFLSVSGVESADVFLISRPAGEASIWKGMYLSASPSREMPEEHESEEVKVYHLGKVKDLDKSPVVNLIETNLFNVNEYYSYSFAVNDSIFDYQKTTFTRSFMTPVDLPGGTVSIFSNISGVDIMIGETSIPDTPKNSLLELPVTDSWDVRVKGEILDERNYKDTYEYERTWRVTVQNLNETESKVRINIYGNMMRLLRSSIKPLKETSDQIVFELIVPPNSEKEFEFKVRSGW</sequence>
<evidence type="ECO:0000313" key="1">
    <source>
        <dbReference type="EMBL" id="AAD36787.1"/>
    </source>
</evidence>
<reference evidence="1 2" key="1">
    <citation type="journal article" date="1999" name="Nature">
        <title>Evidence for lateral gene transfer between Archaea and Bacteria from genome sequence of Thermotoga maritima.</title>
        <authorList>
            <person name="Nelson K.E."/>
            <person name="Clayton R.A."/>
            <person name="Gill S.R."/>
            <person name="Gwinn M.L."/>
            <person name="Dodson R.J."/>
            <person name="Haft D.H."/>
            <person name="Hickey E.K."/>
            <person name="Peterson J.D."/>
            <person name="Nelson W.C."/>
            <person name="Ketchum K.A."/>
            <person name="McDonald L."/>
            <person name="Utterback T.R."/>
            <person name="Malek J.A."/>
            <person name="Linher K.D."/>
            <person name="Garrett M.M."/>
            <person name="Stewart A.M."/>
            <person name="Cotton M.D."/>
            <person name="Pratt M.S."/>
            <person name="Phillips C.A."/>
            <person name="Richardson D."/>
            <person name="Heidelberg J."/>
            <person name="Sutton G.G."/>
            <person name="Fleischmann R.D."/>
            <person name="White O."/>
            <person name="Salzberg S.L."/>
            <person name="Smith H.O."/>
            <person name="Venter J.C."/>
            <person name="Fraser C.M."/>
        </authorList>
    </citation>
    <scope>NUCLEOTIDE SEQUENCE [LARGE SCALE GENOMIC DNA]</scope>
    <source>
        <strain evidence="2">ATCC 43589 / DSM 3109 / JCM 10099 / NBRC 100826 / MSB8</strain>
    </source>
</reference>
<dbReference type="KEGG" id="tmi:THEMA_05635"/>
<evidence type="ECO:0008006" key="3">
    <source>
        <dbReference type="Google" id="ProtNLM"/>
    </source>
</evidence>
<dbReference type="DNASU" id="897878"/>
<evidence type="ECO:0000313" key="2">
    <source>
        <dbReference type="Proteomes" id="UP000008183"/>
    </source>
</evidence>
<name>Q9X245_THEMA</name>
<accession>G4FGA8</accession>
<gene>
    <name evidence="1" type="ordered locus">TM_1721</name>
</gene>
<dbReference type="EMBL" id="AE000512">
    <property type="protein sequence ID" value="AAD36787.1"/>
    <property type="molecule type" value="Genomic_DNA"/>
</dbReference>
<dbReference type="EnsemblBacteria" id="AAD36787">
    <property type="protein sequence ID" value="AAD36787"/>
    <property type="gene ID" value="TM_1721"/>
</dbReference>
<dbReference type="KEGG" id="tma:TM1721"/>
<dbReference type="PATRIC" id="fig|243274.17.peg.1729"/>
<accession>Q9X245</accession>
<dbReference type="RefSeq" id="WP_004082237.1">
    <property type="nucleotide sequence ID" value="NC_000853.1"/>
</dbReference>
<dbReference type="InParanoid" id="Q9X245"/>
<dbReference type="PaxDb" id="243274-THEMA_05635"/>
<protein>
    <recommendedName>
        <fullName evidence="3">DUF4139 domain-containing protein</fullName>
    </recommendedName>
</protein>